<dbReference type="Proteomes" id="UP000564644">
    <property type="component" value="Unassembled WGS sequence"/>
</dbReference>
<dbReference type="RefSeq" id="WP_185132665.1">
    <property type="nucleotide sequence ID" value="NZ_JACJVO010000040.1"/>
</dbReference>
<reference evidence="3 4" key="1">
    <citation type="submission" date="2020-08" db="EMBL/GenBank/DDBJ databases">
        <title>Cohnella phylogeny.</title>
        <authorList>
            <person name="Dunlap C."/>
        </authorList>
    </citation>
    <scope>NUCLEOTIDE SEQUENCE [LARGE SCALE GENOMIC DNA]</scope>
    <source>
        <strain evidence="3 4">CBP 2801</strain>
    </source>
</reference>
<dbReference type="PROSITE" id="PS00061">
    <property type="entry name" value="ADH_SHORT"/>
    <property type="match status" value="1"/>
</dbReference>
<comment type="similarity">
    <text evidence="1">Belongs to the short-chain dehydrogenases/reductases (SDR) family.</text>
</comment>
<comment type="caution">
    <text evidence="3">The sequence shown here is derived from an EMBL/GenBank/DDBJ whole genome shotgun (WGS) entry which is preliminary data.</text>
</comment>
<evidence type="ECO:0000256" key="2">
    <source>
        <dbReference type="ARBA" id="ARBA00023002"/>
    </source>
</evidence>
<dbReference type="InterPro" id="IPR002347">
    <property type="entry name" value="SDR_fam"/>
</dbReference>
<dbReference type="PANTHER" id="PTHR24321">
    <property type="entry name" value="DEHYDROGENASES, SHORT CHAIN"/>
    <property type="match status" value="1"/>
</dbReference>
<dbReference type="FunFam" id="3.40.50.720:FF:000084">
    <property type="entry name" value="Short-chain dehydrogenase reductase"/>
    <property type="match status" value="1"/>
</dbReference>
<evidence type="ECO:0000256" key="1">
    <source>
        <dbReference type="ARBA" id="ARBA00006484"/>
    </source>
</evidence>
<dbReference type="NCBIfam" id="NF005559">
    <property type="entry name" value="PRK07231.1"/>
    <property type="match status" value="1"/>
</dbReference>
<evidence type="ECO:0000313" key="3">
    <source>
        <dbReference type="EMBL" id="MBB6735007.1"/>
    </source>
</evidence>
<dbReference type="EMBL" id="JACJVO010000040">
    <property type="protein sequence ID" value="MBB6735007.1"/>
    <property type="molecule type" value="Genomic_DNA"/>
</dbReference>
<keyword evidence="4" id="KW-1185">Reference proteome</keyword>
<dbReference type="SUPFAM" id="SSF51735">
    <property type="entry name" value="NAD(P)-binding Rossmann-fold domains"/>
    <property type="match status" value="1"/>
</dbReference>
<keyword evidence="2" id="KW-0560">Oxidoreductase</keyword>
<evidence type="ECO:0000313" key="4">
    <source>
        <dbReference type="Proteomes" id="UP000564644"/>
    </source>
</evidence>
<dbReference type="CDD" id="cd05233">
    <property type="entry name" value="SDR_c"/>
    <property type="match status" value="1"/>
</dbReference>
<dbReference type="PRINTS" id="PR00080">
    <property type="entry name" value="SDRFAMILY"/>
</dbReference>
<dbReference type="GO" id="GO:0008206">
    <property type="term" value="P:bile acid metabolic process"/>
    <property type="evidence" value="ECO:0007669"/>
    <property type="project" value="UniProtKB-ARBA"/>
</dbReference>
<dbReference type="PANTHER" id="PTHR24321:SF8">
    <property type="entry name" value="ESTRADIOL 17-BETA-DEHYDROGENASE 8-RELATED"/>
    <property type="match status" value="1"/>
</dbReference>
<name>A0A7X0VYY8_9BACL</name>
<organism evidence="3 4">
    <name type="scientific">Cohnella zeiphila</name>
    <dbReference type="NCBI Taxonomy" id="2761120"/>
    <lineage>
        <taxon>Bacteria</taxon>
        <taxon>Bacillati</taxon>
        <taxon>Bacillota</taxon>
        <taxon>Bacilli</taxon>
        <taxon>Bacillales</taxon>
        <taxon>Paenibacillaceae</taxon>
        <taxon>Cohnella</taxon>
    </lineage>
</organism>
<dbReference type="GO" id="GO:0016491">
    <property type="term" value="F:oxidoreductase activity"/>
    <property type="evidence" value="ECO:0007669"/>
    <property type="project" value="UniProtKB-KW"/>
</dbReference>
<accession>A0A7X0VYY8</accession>
<dbReference type="InterPro" id="IPR020904">
    <property type="entry name" value="Sc_DH/Rdtase_CS"/>
</dbReference>
<sequence length="260" mass="27082">MRRFDGKTVLVTGGGSGIGEASAERFAAEGASVVIADWNEAEGLRVAERLNAAFPGESGLPRAVCVRADVSRSADVADVFAQSLAVFGQVDVLFNNAAVILPKRLEDIEETEFDRVVAVNLKGVFLMMKHALPLLKATRGTIVTMASLNGLVGQKQNPAYAATKGAIIAMSKSVALDAAADGVRVNCVCPAGVMTPLLRDWTGRQEDPAATLQELNDMHALGRPATPEEVAEAVLFLASGQSGFVTGAALPVDGGAMLGY</sequence>
<dbReference type="InterPro" id="IPR036291">
    <property type="entry name" value="NAD(P)-bd_dom_sf"/>
</dbReference>
<dbReference type="PRINTS" id="PR00081">
    <property type="entry name" value="GDHRDH"/>
</dbReference>
<gene>
    <name evidence="3" type="ORF">H7C18_29250</name>
</gene>
<dbReference type="Pfam" id="PF13561">
    <property type="entry name" value="adh_short_C2"/>
    <property type="match status" value="1"/>
</dbReference>
<protein>
    <submittedName>
        <fullName evidence="3">SDR family oxidoreductase</fullName>
    </submittedName>
</protein>
<proteinExistence type="inferred from homology"/>
<dbReference type="AlphaFoldDB" id="A0A7X0VYY8"/>
<dbReference type="Gene3D" id="3.40.50.720">
    <property type="entry name" value="NAD(P)-binding Rossmann-like Domain"/>
    <property type="match status" value="1"/>
</dbReference>